<evidence type="ECO:0000256" key="2">
    <source>
        <dbReference type="ARBA" id="ARBA00009288"/>
    </source>
</evidence>
<dbReference type="AlphaFoldDB" id="A0A0H3AAM0"/>
<dbReference type="Pfam" id="PF02335">
    <property type="entry name" value="Cytochrom_C552"/>
    <property type="match status" value="1"/>
</dbReference>
<evidence type="ECO:0000313" key="12">
    <source>
        <dbReference type="EMBL" id="ABM29349.1"/>
    </source>
</evidence>
<dbReference type="SMR" id="A0A0H3AAM0"/>
<dbReference type="Gene3D" id="1.20.140.10">
    <property type="entry name" value="Butyryl-CoA Dehydrogenase, subunit A, domain 3"/>
    <property type="match status" value="1"/>
</dbReference>
<dbReference type="InterPro" id="IPR003321">
    <property type="entry name" value="Cyt_c552"/>
</dbReference>
<dbReference type="Proteomes" id="UP000009173">
    <property type="component" value="Chromosome"/>
</dbReference>
<comment type="similarity">
    <text evidence="2">Belongs to the cytochrome c-552 family.</text>
</comment>
<dbReference type="GO" id="GO:0042279">
    <property type="term" value="F:nitrite reductase (cytochrome, ammonia-forming) activity"/>
    <property type="evidence" value="ECO:0007669"/>
    <property type="project" value="UniProtKB-EC"/>
</dbReference>
<keyword evidence="6 11" id="KW-0732">Signal</keyword>
<feature type="chain" id="PRO_5002604547" description="nitrite reductase (cytochrome; ammonia-forming)" evidence="11">
    <location>
        <begin position="25"/>
        <end position="524"/>
    </location>
</feature>
<evidence type="ECO:0000256" key="5">
    <source>
        <dbReference type="ARBA" id="ARBA00022723"/>
    </source>
</evidence>
<dbReference type="EC" id="1.7.2.2" evidence="3"/>
<dbReference type="EMBL" id="CP000527">
    <property type="protein sequence ID" value="ABM29349.1"/>
    <property type="molecule type" value="Genomic_DNA"/>
</dbReference>
<dbReference type="PANTHER" id="PTHR30633:SF0">
    <property type="entry name" value="CYTOCHROME C-552"/>
    <property type="match status" value="1"/>
</dbReference>
<keyword evidence="9" id="KW-0408">Iron</keyword>
<evidence type="ECO:0000256" key="7">
    <source>
        <dbReference type="ARBA" id="ARBA00022837"/>
    </source>
</evidence>
<evidence type="ECO:0000256" key="6">
    <source>
        <dbReference type="ARBA" id="ARBA00022729"/>
    </source>
</evidence>
<dbReference type="GO" id="GO:0020037">
    <property type="term" value="F:heme binding"/>
    <property type="evidence" value="ECO:0007669"/>
    <property type="project" value="TreeGrafter"/>
</dbReference>
<name>A0A0H3AAM0_NITV4</name>
<dbReference type="KEGG" id="dvl:Dvul_2333"/>
<keyword evidence="4" id="KW-0349">Heme</keyword>
<keyword evidence="8 12" id="KW-0560">Oxidoreductase</keyword>
<dbReference type="PROSITE" id="PS51257">
    <property type="entry name" value="PROKAR_LIPOPROTEIN"/>
    <property type="match status" value="1"/>
</dbReference>
<evidence type="ECO:0000256" key="10">
    <source>
        <dbReference type="ARBA" id="ARBA00049131"/>
    </source>
</evidence>
<evidence type="ECO:0000256" key="4">
    <source>
        <dbReference type="ARBA" id="ARBA00022617"/>
    </source>
</evidence>
<dbReference type="GO" id="GO:0030288">
    <property type="term" value="C:outer membrane-bounded periplasmic space"/>
    <property type="evidence" value="ECO:0007669"/>
    <property type="project" value="TreeGrafter"/>
</dbReference>
<dbReference type="HOGENOM" id="CLU_035040_1_0_7"/>
<feature type="signal peptide" evidence="11">
    <location>
        <begin position="1"/>
        <end position="24"/>
    </location>
</feature>
<gene>
    <name evidence="12" type="ordered locus">Dvul_2333</name>
</gene>
<dbReference type="SUPFAM" id="SSF48695">
    <property type="entry name" value="Multiheme cytochromes"/>
    <property type="match status" value="1"/>
</dbReference>
<comment type="catalytic activity">
    <reaction evidence="10">
        <text>6 Fe(III)-[cytochrome c] + NH4(+) + 2 H2O = 6 Fe(II)-[cytochrome c] + nitrite + 8 H(+)</text>
        <dbReference type="Rhea" id="RHEA:13089"/>
        <dbReference type="Rhea" id="RHEA-COMP:10350"/>
        <dbReference type="Rhea" id="RHEA-COMP:14399"/>
        <dbReference type="ChEBI" id="CHEBI:15377"/>
        <dbReference type="ChEBI" id="CHEBI:15378"/>
        <dbReference type="ChEBI" id="CHEBI:16301"/>
        <dbReference type="ChEBI" id="CHEBI:28938"/>
        <dbReference type="ChEBI" id="CHEBI:29033"/>
        <dbReference type="ChEBI" id="CHEBI:29034"/>
        <dbReference type="EC" id="1.7.2.2"/>
    </reaction>
</comment>
<dbReference type="CDD" id="cd00548">
    <property type="entry name" value="NrfA-like"/>
    <property type="match status" value="1"/>
</dbReference>
<dbReference type="GO" id="GO:0019645">
    <property type="term" value="P:anaerobic electron transport chain"/>
    <property type="evidence" value="ECO:0007669"/>
    <property type="project" value="TreeGrafter"/>
</dbReference>
<evidence type="ECO:0000256" key="8">
    <source>
        <dbReference type="ARBA" id="ARBA00023002"/>
    </source>
</evidence>
<proteinExistence type="inferred from homology"/>
<protein>
    <recommendedName>
        <fullName evidence="3">nitrite reductase (cytochrome; ammonia-forming)</fullName>
        <ecNumber evidence="3">1.7.2.2</ecNumber>
    </recommendedName>
</protein>
<dbReference type="PIRSF" id="PIRSF000243">
    <property type="entry name" value="Cyt_c552"/>
    <property type="match status" value="1"/>
</dbReference>
<evidence type="ECO:0000256" key="1">
    <source>
        <dbReference type="ARBA" id="ARBA00004196"/>
    </source>
</evidence>
<evidence type="ECO:0000256" key="9">
    <source>
        <dbReference type="ARBA" id="ARBA00023004"/>
    </source>
</evidence>
<dbReference type="PANTHER" id="PTHR30633">
    <property type="entry name" value="CYTOCHROME C-552 RESPIRATORY NITRITE REDUCTASE"/>
    <property type="match status" value="1"/>
</dbReference>
<evidence type="ECO:0000256" key="11">
    <source>
        <dbReference type="SAM" id="SignalP"/>
    </source>
</evidence>
<comment type="subcellular location">
    <subcellularLocation>
        <location evidence="1">Cell envelope</location>
    </subcellularLocation>
</comment>
<keyword evidence="5" id="KW-0479">Metal-binding</keyword>
<keyword evidence="7" id="KW-0106">Calcium</keyword>
<dbReference type="Gene3D" id="1.10.1130.10">
    <property type="entry name" value="Flavocytochrome C3, Chain A"/>
    <property type="match status" value="1"/>
</dbReference>
<evidence type="ECO:0000256" key="3">
    <source>
        <dbReference type="ARBA" id="ARBA00011887"/>
    </source>
</evidence>
<evidence type="ECO:0000313" key="13">
    <source>
        <dbReference type="Proteomes" id="UP000009173"/>
    </source>
</evidence>
<dbReference type="GO" id="GO:0046872">
    <property type="term" value="F:metal ion binding"/>
    <property type="evidence" value="ECO:0007669"/>
    <property type="project" value="UniProtKB-KW"/>
</dbReference>
<accession>A0A0H3AAM0</accession>
<dbReference type="InterPro" id="IPR036280">
    <property type="entry name" value="Multihaem_cyt_sf"/>
</dbReference>
<sequence length="524" mass="60060" precursor="true">MNNQKTFKGLRLAALGLVAVAAFTAGCSDVSTELKTPVYKTKLTAEEIRNSAFKPEFPKQYASYERNDETTVMTEYKGSVPFNKNDNVNPLPEGYRHAQPYLKNLWLGYPFMYEYREARGHTYAIQDFLHIDRINRYAEKGGLPATCWNCKTPKMMEWVKENGDGFWSKDVNEFRDKIDMKDHTIGCATCHDPQTMELRITSVPLTDYLVSQGKDPKKLPRNEMRALVCGQCHVEYYFNGPTMGVNKKPVFPWAEGFDPADMYRYYDKHGDLQVKGFEGKFADWTHPASKTPMLKAQHPEYETWINGTHGAAGVTCADCHMSYTRSDDKKKISSHWWTSPMKDPEMRACRQCHSDKTPDYLKSRVLFTQKRTFDLLLAAQEVSVKAHEAVRLANEYQGAKAAGYDDLMIQAREMVRKGQFFWDYVSAENSVGFHNPAKALDTLAQSQQFSQKAIDLAMEATQYGIGKDLTGDIKTIVPPILKMNRKLQQDPEFMKTHKWFQYLPVLPKADQVWDGQKRLVSAKQ</sequence>
<reference evidence="13" key="1">
    <citation type="journal article" date="2009" name="Environ. Microbiol.">
        <title>Contribution of mobile genetic elements to Desulfovibrio vulgaris genome plasticity.</title>
        <authorList>
            <person name="Walker C.B."/>
            <person name="Stolyar S."/>
            <person name="Chivian D."/>
            <person name="Pinel N."/>
            <person name="Gabster J.A."/>
            <person name="Dehal P.S."/>
            <person name="He Z."/>
            <person name="Yang Z.K."/>
            <person name="Yen H.C."/>
            <person name="Zhou J."/>
            <person name="Wall J.D."/>
            <person name="Hazen T.C."/>
            <person name="Arkin A.P."/>
            <person name="Stahl D.A."/>
        </authorList>
    </citation>
    <scope>NUCLEOTIDE SEQUENCE [LARGE SCALE GENOMIC DNA]</scope>
    <source>
        <strain evidence="13">DP4</strain>
    </source>
</reference>
<dbReference type="RefSeq" id="WP_011792796.1">
    <property type="nucleotide sequence ID" value="NC_008751.1"/>
</dbReference>
<organism evidence="12 13">
    <name type="scientific">Nitratidesulfovibrio vulgaris (strain DP4)</name>
    <name type="common">Desulfovibrio vulgaris</name>
    <dbReference type="NCBI Taxonomy" id="391774"/>
    <lineage>
        <taxon>Bacteria</taxon>
        <taxon>Pseudomonadati</taxon>
        <taxon>Thermodesulfobacteriota</taxon>
        <taxon>Desulfovibrionia</taxon>
        <taxon>Desulfovibrionales</taxon>
        <taxon>Desulfovibrionaceae</taxon>
        <taxon>Nitratidesulfovibrio</taxon>
    </lineage>
</organism>